<name>B7VNH5_VIBA3</name>
<accession>B7VNH5</accession>
<dbReference type="HOGENOM" id="CLU_018245_0_0_6"/>
<evidence type="ECO:0000313" key="1">
    <source>
        <dbReference type="EMBL" id="CAV18551.1"/>
    </source>
</evidence>
<dbReference type="STRING" id="575788.VS_1388"/>
<proteinExistence type="predicted"/>
<dbReference type="EMBL" id="FM954972">
    <property type="protein sequence ID" value="CAV18551.1"/>
    <property type="molecule type" value="Genomic_DNA"/>
</dbReference>
<gene>
    <name evidence="1" type="ordered locus">VS_1388</name>
</gene>
<evidence type="ECO:0000313" key="2">
    <source>
        <dbReference type="Proteomes" id="UP000009100"/>
    </source>
</evidence>
<dbReference type="AlphaFoldDB" id="B7VNH5"/>
<organism evidence="1 2">
    <name type="scientific">Vibrio atlanticus (strain LGP32)</name>
    <name type="common">Vibrio splendidus (strain Mel32)</name>
    <dbReference type="NCBI Taxonomy" id="575788"/>
    <lineage>
        <taxon>Bacteria</taxon>
        <taxon>Pseudomonadati</taxon>
        <taxon>Pseudomonadota</taxon>
        <taxon>Gammaproteobacteria</taxon>
        <taxon>Vibrionales</taxon>
        <taxon>Vibrionaceae</taxon>
        <taxon>Vibrio</taxon>
    </lineage>
</organism>
<sequence length="819" mass="95011">MTEKYTEIIPIKYHELRSPSLVSNVLTDGLKFEDYDLFYKNELFIGHLAYTKNKKSGICNFSRRYHVVKSSFSENRLFFLKIAFSSLAMYKEYKPNIVIIESFCLAIDKLTSDLNLRELINIAFHFAKNLNHDTHKYGFISLFKSADNTCMLLRKQLYNGHRFYTPRKVNVILVEELYNICETDILHPEQILLYFKRSKSIHNFYDLGSFCYTKREVTPAKNTPTESNESHATMVDLSSYSNIRSEVVRGLIDLLVSSQLRVTSYGSKFRDYKSCFDFIDRTYKIDPLNNLVLAEEAYSIFTKELELKLISGKIKSSTGSAKQNAFLGIIETIYPDDVGAIEAKYVKIKESHDKENNPESRIKVKNYYNHILEHALKLHKQIANQKFPPVVKMNNGSIITYPINGCVRIASSEITYGPKSCPVGVIYDNYTGEVRDLDSIIDDEKKKNKKNQIGSRITTRKKQYKKFQRELDLFLNDKYESKRYIEIINRLVAYYAVIFIGLTGANSSDIESWDYVQSLDVAKDPINKELIQVKFRAEGRVTKYPIGGNKGLKILNNYLALRKDLAEIAVNDKLFVFILNKNTLTNISKFQERLPGLDGTSDRTYKALMGDLQNVSLRQLRKNKSVVLHSLNIDSRFVADLLNHTQHTNHKFYLEDNIDDRVKSFSDFWEAVKSGREGISDVAESNKEDEKLVSGHCRDKGEPIPINVEMPFKVDCKEEYGCLYCKNFVCHLDDEDIHKLLSLRYVIKIVKSFATDYLHAEDIFRFSLLRIESILKEIRTYKKFKPKLDEYINLVDDLGILTPYWERKLTRYEAMGLYI</sequence>
<dbReference type="Proteomes" id="UP000009100">
    <property type="component" value="Chromosome 1"/>
</dbReference>
<dbReference type="KEGG" id="vsp:VS_1388"/>
<dbReference type="eggNOG" id="COG0582">
    <property type="taxonomic scope" value="Bacteria"/>
</dbReference>
<reference evidence="1 2" key="1">
    <citation type="submission" date="2009-02" db="EMBL/GenBank/DDBJ databases">
        <title>Vibrio splendidus str. LGP32 complete genome.</title>
        <authorList>
            <person name="Mazel D."/>
            <person name="Le Roux F."/>
        </authorList>
    </citation>
    <scope>NUCLEOTIDE SEQUENCE [LARGE SCALE GENOMIC DNA]</scope>
    <source>
        <strain evidence="1 2">LGP32</strain>
    </source>
</reference>
<dbReference type="PATRIC" id="fig|575788.5.peg.2693"/>
<protein>
    <submittedName>
        <fullName evidence="1">Uncharacterized protein</fullName>
    </submittedName>
</protein>